<proteinExistence type="predicted"/>
<accession>A0ABV5CFX6</accession>
<organism evidence="1 2">
    <name type="scientific">Albibacterium profundi</name>
    <dbReference type="NCBI Taxonomy" id="3134906"/>
    <lineage>
        <taxon>Bacteria</taxon>
        <taxon>Pseudomonadati</taxon>
        <taxon>Bacteroidota</taxon>
        <taxon>Sphingobacteriia</taxon>
        <taxon>Sphingobacteriales</taxon>
        <taxon>Sphingobacteriaceae</taxon>
        <taxon>Albibacterium</taxon>
    </lineage>
</organism>
<evidence type="ECO:0000313" key="2">
    <source>
        <dbReference type="Proteomes" id="UP001580928"/>
    </source>
</evidence>
<gene>
    <name evidence="1" type="ORF">WKR92_11210</name>
</gene>
<evidence type="ECO:0008006" key="3">
    <source>
        <dbReference type="Google" id="ProtNLM"/>
    </source>
</evidence>
<protein>
    <recommendedName>
        <fullName evidence="3">GIY-YIG domain-containing protein</fullName>
    </recommendedName>
</protein>
<dbReference type="RefSeq" id="WP_375557907.1">
    <property type="nucleotide sequence ID" value="NZ_JBBVGT010000002.1"/>
</dbReference>
<comment type="caution">
    <text evidence="1">The sequence shown here is derived from an EMBL/GenBank/DDBJ whole genome shotgun (WGS) entry which is preliminary data.</text>
</comment>
<reference evidence="1 2" key="1">
    <citation type="submission" date="2024-04" db="EMBL/GenBank/DDBJ databases">
        <title>Albibacterium profundi sp. nov., isolated from sediment of the Challenger Deep of Mariana Trench.</title>
        <authorList>
            <person name="Wang Y."/>
        </authorList>
    </citation>
    <scope>NUCLEOTIDE SEQUENCE [LARGE SCALE GENOMIC DNA]</scope>
    <source>
        <strain evidence="1 2">RHL897</strain>
    </source>
</reference>
<name>A0ABV5CFX6_9SPHI</name>
<dbReference type="Proteomes" id="UP001580928">
    <property type="component" value="Unassembled WGS sequence"/>
</dbReference>
<sequence>MHDISWNAKRGRRQEIKEHIRKFLLYPGFWNDSSKHIKHKIKWEKILFEDGNATSIPNKKGVYCFVVEPPVVDFIFETRYLFYIGKASSATLRARYKNYVDEKNNVGIGNQKPRIKVQEMLNDYYGHIYFFYAELNADLVKDIEEKLLNMYMPYVNTSIPELKISEEYKHIYS</sequence>
<evidence type="ECO:0000313" key="1">
    <source>
        <dbReference type="EMBL" id="MFB5946401.1"/>
    </source>
</evidence>
<keyword evidence="2" id="KW-1185">Reference proteome</keyword>
<dbReference type="EMBL" id="JBBVGT010000002">
    <property type="protein sequence ID" value="MFB5946401.1"/>
    <property type="molecule type" value="Genomic_DNA"/>
</dbReference>